<dbReference type="RefSeq" id="WP_115666967.1">
    <property type="nucleotide sequence ID" value="NZ_LT991978.1"/>
</dbReference>
<dbReference type="InterPro" id="IPR027444">
    <property type="entry name" value="H-NS_C_dom"/>
</dbReference>
<evidence type="ECO:0000256" key="4">
    <source>
        <dbReference type="ARBA" id="ARBA00023125"/>
    </source>
</evidence>
<proteinExistence type="inferred from homology"/>
<dbReference type="AlphaFoldDB" id="A0A375IRF1"/>
<keyword evidence="3" id="KW-0963">Cytoplasm</keyword>
<comment type="similarity">
    <text evidence="2">Belongs to the histone-like protein H-NS family.</text>
</comment>
<geneLocation type="plasmid" evidence="6">
    <name>III</name>
</geneLocation>
<evidence type="ECO:0000256" key="2">
    <source>
        <dbReference type="ARBA" id="ARBA00010610"/>
    </source>
</evidence>
<dbReference type="Gene3D" id="4.10.430.30">
    <property type="match status" value="1"/>
</dbReference>
<dbReference type="PANTHER" id="PTHR38097:SF2">
    <property type="entry name" value="DNA-BINDING PROTEIN STPA"/>
    <property type="match status" value="1"/>
</dbReference>
<dbReference type="SUPFAM" id="SSF81273">
    <property type="entry name" value="H-NS histone-like proteins"/>
    <property type="match status" value="1"/>
</dbReference>
<dbReference type="GO" id="GO:0003677">
    <property type="term" value="F:DNA binding"/>
    <property type="evidence" value="ECO:0007669"/>
    <property type="project" value="UniProtKB-KW"/>
</dbReference>
<dbReference type="Pfam" id="PF00816">
    <property type="entry name" value="Histone_HNS"/>
    <property type="match status" value="1"/>
</dbReference>
<dbReference type="Proteomes" id="UP000255505">
    <property type="component" value="Plasmid III"/>
</dbReference>
<evidence type="ECO:0000259" key="5">
    <source>
        <dbReference type="SMART" id="SM00528"/>
    </source>
</evidence>
<keyword evidence="4 6" id="KW-0238">DNA-binding</keyword>
<dbReference type="SMART" id="SM00528">
    <property type="entry name" value="HNS"/>
    <property type="match status" value="1"/>
</dbReference>
<dbReference type="PANTHER" id="PTHR38097">
    <property type="match status" value="1"/>
</dbReference>
<evidence type="ECO:0000256" key="1">
    <source>
        <dbReference type="ARBA" id="ARBA00004453"/>
    </source>
</evidence>
<dbReference type="EMBL" id="LT991978">
    <property type="protein sequence ID" value="SPK77246.1"/>
    <property type="molecule type" value="Genomic_DNA"/>
</dbReference>
<name>A0A375IRF1_9BURK</name>
<sequence length="103" mass="11779">MATYQELLAQKRALEVQIEEARANELSSVIEQIRGLMMRYELSQDDIAPRGRRGRPAVVAASSEKRLLPPKYMDPKTGKTWSGRGRTPAWLGKRPERFLIPQE</sequence>
<gene>
    <name evidence="6" type="ORF">CT19425_P30095</name>
</gene>
<evidence type="ECO:0000256" key="3">
    <source>
        <dbReference type="ARBA" id="ARBA00022490"/>
    </source>
</evidence>
<comment type="subcellular location">
    <subcellularLocation>
        <location evidence="1">Cytoplasm</location>
        <location evidence="1">Nucleoid</location>
    </subcellularLocation>
</comment>
<dbReference type="GO" id="GO:0009295">
    <property type="term" value="C:nucleoid"/>
    <property type="evidence" value="ECO:0007669"/>
    <property type="project" value="UniProtKB-SubCell"/>
</dbReference>
<evidence type="ECO:0000313" key="7">
    <source>
        <dbReference type="Proteomes" id="UP000255505"/>
    </source>
</evidence>
<reference evidence="6 7" key="1">
    <citation type="submission" date="2018-01" db="EMBL/GenBank/DDBJ databases">
        <authorList>
            <person name="Gaut B.S."/>
            <person name="Morton B.R."/>
            <person name="Clegg M.T."/>
            <person name="Duvall M.R."/>
        </authorList>
    </citation>
    <scope>NUCLEOTIDE SEQUENCE [LARGE SCALE GENOMIC DNA]</scope>
    <source>
        <strain evidence="6">Cupriavidus taiwanensis LMG 19425</strain>
        <plasmid evidence="7">Plasmid iii</plasmid>
    </source>
</reference>
<keyword evidence="6" id="KW-0614">Plasmid</keyword>
<protein>
    <submittedName>
        <fullName evidence="6">DNA-binding protein</fullName>
    </submittedName>
</protein>
<feature type="domain" description="DNA-binding protein H-NS-like C-terminal" evidence="5">
    <location>
        <begin position="62"/>
        <end position="100"/>
    </location>
</feature>
<evidence type="ECO:0000313" key="6">
    <source>
        <dbReference type="EMBL" id="SPK77246.1"/>
    </source>
</evidence>
<organism evidence="6 7">
    <name type="scientific">Cupriavidus taiwanensis</name>
    <dbReference type="NCBI Taxonomy" id="164546"/>
    <lineage>
        <taxon>Bacteria</taxon>
        <taxon>Pseudomonadati</taxon>
        <taxon>Pseudomonadota</taxon>
        <taxon>Betaproteobacteria</taxon>
        <taxon>Burkholderiales</taxon>
        <taxon>Burkholderiaceae</taxon>
        <taxon>Cupriavidus</taxon>
    </lineage>
</organism>
<accession>A0A375IRF1</accession>